<organism evidence="1 2">
    <name type="scientific">Bacillus safensis</name>
    <dbReference type="NCBI Taxonomy" id="561879"/>
    <lineage>
        <taxon>Bacteria</taxon>
        <taxon>Bacillati</taxon>
        <taxon>Bacillota</taxon>
        <taxon>Bacilli</taxon>
        <taxon>Bacillales</taxon>
        <taxon>Bacillaceae</taxon>
        <taxon>Bacillus</taxon>
    </lineage>
</organism>
<reference evidence="1" key="1">
    <citation type="submission" date="2025-02" db="EMBL/GenBank/DDBJ databases">
        <title>Complete genome sequences of 52 Bacillus and Priestia strains isolated from West-African fermentations and 26 reference strains from the DSMZ collection.</title>
        <authorList>
            <person name="Wiedenbein E.S."/>
            <person name="Canoy T.S."/>
            <person name="Hui Y."/>
            <person name="Parkouda C."/>
            <person name="Dawende C."/>
            <person name="Ametefe E."/>
            <person name="Jespersen L."/>
            <person name="Nielsen D.S."/>
        </authorList>
    </citation>
    <scope>NUCLEOTIDE SEQUENCE</scope>
    <source>
        <strain evidence="1">PRO33</strain>
    </source>
</reference>
<name>A0AC61YQ77_BACIA</name>
<gene>
    <name evidence="1" type="ORF">P5627_14055</name>
</gene>
<proteinExistence type="predicted"/>
<evidence type="ECO:0000313" key="1">
    <source>
        <dbReference type="EMBL" id="WGD96989.1"/>
    </source>
</evidence>
<dbReference type="Proteomes" id="UP001218488">
    <property type="component" value="Chromosome"/>
</dbReference>
<evidence type="ECO:0000313" key="2">
    <source>
        <dbReference type="Proteomes" id="UP001218488"/>
    </source>
</evidence>
<sequence>MYKEKKKLLKQLEELNVYERKVYDEIASKKREINKRLRELDEVYHKNFVPRHVKINGEMEDRLIAYYEAIQLFEKNPERAFSSNEIRQLIFLKTGYKIPSFSYFYRKLRAINPYIVRVRHGYYKFSPQSKNDKES</sequence>
<protein>
    <submittedName>
        <fullName evidence="1">Uncharacterized protein</fullName>
    </submittedName>
</protein>
<accession>A0AC61YQ77</accession>
<dbReference type="EMBL" id="CP121752">
    <property type="protein sequence ID" value="WGD96989.1"/>
    <property type="molecule type" value="Genomic_DNA"/>
</dbReference>